<evidence type="ECO:0000256" key="4">
    <source>
        <dbReference type="ARBA" id="ARBA00047683"/>
    </source>
</evidence>
<comment type="caution">
    <text evidence="8">The sequence shown here is derived from an EMBL/GenBank/DDBJ whole genome shotgun (WGS) entry which is preliminary data.</text>
</comment>
<dbReference type="CDD" id="cd01743">
    <property type="entry name" value="GATase1_Anthranilate_Synthase"/>
    <property type="match status" value="1"/>
</dbReference>
<dbReference type="SUPFAM" id="SSF52317">
    <property type="entry name" value="Class I glutamine amidotransferase-like"/>
    <property type="match status" value="1"/>
</dbReference>
<accession>A0A2J7Z8W2</accession>
<dbReference type="InterPro" id="IPR006221">
    <property type="entry name" value="TrpG/PapA_dom"/>
</dbReference>
<dbReference type="InterPro" id="IPR017926">
    <property type="entry name" value="GATASE"/>
</dbReference>
<dbReference type="RefSeq" id="WP_102934327.1">
    <property type="nucleotide sequence ID" value="NZ_LJIW01000001.1"/>
</dbReference>
<dbReference type="PANTHER" id="PTHR11236">
    <property type="entry name" value="AMINOBENZOATE/ANTHRANILATE SYNTHASE"/>
    <property type="match status" value="1"/>
</dbReference>
<sequence length="673" mass="71517">MQNNAEAVVARLLSDDAPPFALLHRRTPGRAPDTVEVLLGPVGEVARLADIPLPTGAPEDGAPVADALALVPFRQIRERGFEVRDDGTPLAVLRPRETHELPLAEALAALPAHPVRVEGGAFDVPDDAYADIVSRVIEDEIGTGEGANFVIRRTFRGEIPGFGRSDALALFRRLLAGERGAYWTYVVRLADGRTLVGASPEVHVRMTGGRGEREATSLEGGGGRGAGTVVMNPISGTYRYPEGGPSAEGLLEFLHDRKEVEELSMVVDEELKMMCTVGDMGGTVIGPRLKEMAHLAHTEYELRGRSSLDVREVLRETMFAATVTGSPVQNACRVIERYEPVGPDGAGRGYYAGALALIGRDGGGAQTLDSPILIRTADIDARGSLKVAVGATLVRHSDPRGEVAETHAKAAGVLTALGVRPAPVRSGAEGPRPRLADDPRVRAALDARRADLAPFWLRMQEPPRRGRGSADGPVAGGLSGHALVIDAEDTFTAMLAHLLRTSGLTVTVRRYDEPGVREAASAHQGPVVLGPGPGDPGDTADPKMRFLRALTAELMAGHRHGLLGVCLGNELIAAELGLEIVRKDVPFQGAQERIDFFGREETVGFYNTFTARCDEAAEAELATHRVELSRDPVTGDVHALRGPGFAGVQFHPESVLSRDGAALVAELLAAVLV</sequence>
<dbReference type="Proteomes" id="UP000236520">
    <property type="component" value="Unassembled WGS sequence"/>
</dbReference>
<evidence type="ECO:0000313" key="9">
    <source>
        <dbReference type="Proteomes" id="UP000236520"/>
    </source>
</evidence>
<dbReference type="Gene3D" id="3.40.50.880">
    <property type="match status" value="1"/>
</dbReference>
<dbReference type="PRINTS" id="PR00097">
    <property type="entry name" value="ANTSNTHASEII"/>
</dbReference>
<keyword evidence="2" id="KW-0315">Glutamine amidotransferase</keyword>
<evidence type="ECO:0000259" key="6">
    <source>
        <dbReference type="Pfam" id="PF00117"/>
    </source>
</evidence>
<dbReference type="EMBL" id="LJIW01000001">
    <property type="protein sequence ID" value="PNG96713.1"/>
    <property type="molecule type" value="Genomic_DNA"/>
</dbReference>
<protein>
    <recommendedName>
        <fullName evidence="1">anthranilate synthase</fullName>
        <ecNumber evidence="1">4.1.3.27</ecNumber>
    </recommendedName>
</protein>
<feature type="region of interest" description="Disordered" evidence="5">
    <location>
        <begin position="517"/>
        <end position="538"/>
    </location>
</feature>
<reference evidence="8 9" key="1">
    <citation type="submission" date="2015-09" db="EMBL/GenBank/DDBJ databases">
        <title>Genome sequence, genome mining and natural product profiling of a biocontrol bacterium Streptomyces malaysiensis F913.</title>
        <authorList>
            <person name="Xu Y."/>
            <person name="Wei J."/>
            <person name="Xie J."/>
            <person name="Li T."/>
            <person name="Zhou Z."/>
        </authorList>
    </citation>
    <scope>NUCLEOTIDE SEQUENCE [LARGE SCALE GENOMIC DNA]</scope>
    <source>
        <strain evidence="8 9">F913</strain>
    </source>
</reference>
<dbReference type="Pfam" id="PF00425">
    <property type="entry name" value="Chorismate_bind"/>
    <property type="match status" value="1"/>
</dbReference>
<feature type="domain" description="Chorismate-utilising enzyme C-terminal" evidence="7">
    <location>
        <begin position="127"/>
        <end position="409"/>
    </location>
</feature>
<dbReference type="GO" id="GO:0000162">
    <property type="term" value="P:L-tryptophan biosynthetic process"/>
    <property type="evidence" value="ECO:0007669"/>
    <property type="project" value="TreeGrafter"/>
</dbReference>
<dbReference type="Pfam" id="PF00117">
    <property type="entry name" value="GATase"/>
    <property type="match status" value="1"/>
</dbReference>
<gene>
    <name evidence="8" type="ORF">SMF913_12738</name>
</gene>
<dbReference type="PROSITE" id="PS51273">
    <property type="entry name" value="GATASE_TYPE_1"/>
    <property type="match status" value="1"/>
</dbReference>
<evidence type="ECO:0000259" key="7">
    <source>
        <dbReference type="Pfam" id="PF00425"/>
    </source>
</evidence>
<evidence type="ECO:0000313" key="8">
    <source>
        <dbReference type="EMBL" id="PNG96713.1"/>
    </source>
</evidence>
<dbReference type="EC" id="4.1.3.27" evidence="1"/>
<evidence type="ECO:0000256" key="5">
    <source>
        <dbReference type="SAM" id="MobiDB-lite"/>
    </source>
</evidence>
<dbReference type="SUPFAM" id="SSF56322">
    <property type="entry name" value="ADC synthase"/>
    <property type="match status" value="1"/>
</dbReference>
<organism evidence="8 9">
    <name type="scientific">Streptomyces malaysiensis</name>
    <dbReference type="NCBI Taxonomy" id="92644"/>
    <lineage>
        <taxon>Bacteria</taxon>
        <taxon>Bacillati</taxon>
        <taxon>Actinomycetota</taxon>
        <taxon>Actinomycetes</taxon>
        <taxon>Kitasatosporales</taxon>
        <taxon>Streptomycetaceae</taxon>
        <taxon>Streptomyces</taxon>
        <taxon>Streptomyces violaceusniger group</taxon>
    </lineage>
</organism>
<dbReference type="InterPro" id="IPR019999">
    <property type="entry name" value="Anth_synth_I-like"/>
</dbReference>
<dbReference type="PANTHER" id="PTHR11236:SF49">
    <property type="entry name" value="ANTHRANILATE SYNTHASE COMPONENT 1"/>
    <property type="match status" value="1"/>
</dbReference>
<dbReference type="PRINTS" id="PR00096">
    <property type="entry name" value="GATASE"/>
</dbReference>
<feature type="region of interest" description="Disordered" evidence="5">
    <location>
        <begin position="207"/>
        <end position="226"/>
    </location>
</feature>
<feature type="domain" description="Glutamine amidotransferase" evidence="6">
    <location>
        <begin position="483"/>
        <end position="666"/>
    </location>
</feature>
<evidence type="ECO:0000256" key="2">
    <source>
        <dbReference type="ARBA" id="ARBA00022962"/>
    </source>
</evidence>
<comment type="catalytic activity">
    <reaction evidence="4">
        <text>chorismate + L-glutamine = anthranilate + pyruvate + L-glutamate + H(+)</text>
        <dbReference type="Rhea" id="RHEA:21732"/>
        <dbReference type="ChEBI" id="CHEBI:15361"/>
        <dbReference type="ChEBI" id="CHEBI:15378"/>
        <dbReference type="ChEBI" id="CHEBI:16567"/>
        <dbReference type="ChEBI" id="CHEBI:29748"/>
        <dbReference type="ChEBI" id="CHEBI:29985"/>
        <dbReference type="ChEBI" id="CHEBI:58359"/>
        <dbReference type="EC" id="4.1.3.27"/>
    </reaction>
</comment>
<evidence type="ECO:0000256" key="1">
    <source>
        <dbReference type="ARBA" id="ARBA00012266"/>
    </source>
</evidence>
<dbReference type="Gene3D" id="3.60.120.10">
    <property type="entry name" value="Anthranilate synthase"/>
    <property type="match status" value="1"/>
</dbReference>
<dbReference type="InterPro" id="IPR005801">
    <property type="entry name" value="ADC_synthase"/>
</dbReference>
<proteinExistence type="predicted"/>
<keyword evidence="3" id="KW-0456">Lyase</keyword>
<keyword evidence="9" id="KW-1185">Reference proteome</keyword>
<evidence type="ECO:0000256" key="3">
    <source>
        <dbReference type="ARBA" id="ARBA00023239"/>
    </source>
</evidence>
<dbReference type="GO" id="GO:0004049">
    <property type="term" value="F:anthranilate synthase activity"/>
    <property type="evidence" value="ECO:0007669"/>
    <property type="project" value="UniProtKB-EC"/>
</dbReference>
<name>A0A2J7Z8W2_STRMQ</name>
<dbReference type="InterPro" id="IPR029062">
    <property type="entry name" value="Class_I_gatase-like"/>
</dbReference>
<dbReference type="InterPro" id="IPR015890">
    <property type="entry name" value="Chorismate_C"/>
</dbReference>
<dbReference type="AlphaFoldDB" id="A0A2J7Z8W2"/>